<proteinExistence type="predicted"/>
<organism evidence="1 2">
    <name type="scientific">Dibothriocephalus latus</name>
    <name type="common">Fish tapeworm</name>
    <name type="synonym">Diphyllobothrium latum</name>
    <dbReference type="NCBI Taxonomy" id="60516"/>
    <lineage>
        <taxon>Eukaryota</taxon>
        <taxon>Metazoa</taxon>
        <taxon>Spiralia</taxon>
        <taxon>Lophotrochozoa</taxon>
        <taxon>Platyhelminthes</taxon>
        <taxon>Cestoda</taxon>
        <taxon>Eucestoda</taxon>
        <taxon>Diphyllobothriidea</taxon>
        <taxon>Diphyllobothriidae</taxon>
        <taxon>Dibothriocephalus</taxon>
    </lineage>
</organism>
<dbReference type="OrthoDB" id="6254425at2759"/>
<evidence type="ECO:0008006" key="3">
    <source>
        <dbReference type="Google" id="ProtNLM"/>
    </source>
</evidence>
<reference evidence="1 2" key="1">
    <citation type="submission" date="2018-11" db="EMBL/GenBank/DDBJ databases">
        <authorList>
            <consortium name="Pathogen Informatics"/>
        </authorList>
    </citation>
    <scope>NUCLEOTIDE SEQUENCE [LARGE SCALE GENOMIC DNA]</scope>
</reference>
<dbReference type="PANTHER" id="PTHR21301:SF10">
    <property type="entry name" value="REVERSE TRANSCRIPTASE DOMAIN-CONTAINING PROTEIN"/>
    <property type="match status" value="1"/>
</dbReference>
<keyword evidence="2" id="KW-1185">Reference proteome</keyword>
<accession>A0A3P6TFW7</accession>
<gene>
    <name evidence="1" type="ORF">DILT_LOCUS3958</name>
</gene>
<sequence length="84" mass="9637">MKGTPMGSPIPGIIVAAALERLNALVFRQHRQKFWARYMDDIFVVIERDRVLSFTERMNAFFSDIEFTMEGEENNQLAAKTVVA</sequence>
<dbReference type="Proteomes" id="UP000281553">
    <property type="component" value="Unassembled WGS sequence"/>
</dbReference>
<evidence type="ECO:0000313" key="2">
    <source>
        <dbReference type="Proteomes" id="UP000281553"/>
    </source>
</evidence>
<dbReference type="EMBL" id="UYRU01044575">
    <property type="protein sequence ID" value="VDK87026.1"/>
    <property type="molecule type" value="Genomic_DNA"/>
</dbReference>
<dbReference type="PANTHER" id="PTHR21301">
    <property type="entry name" value="REVERSE TRANSCRIPTASE"/>
    <property type="match status" value="1"/>
</dbReference>
<name>A0A3P6TFW7_DIBLA</name>
<dbReference type="AlphaFoldDB" id="A0A3P6TFW7"/>
<protein>
    <recommendedName>
        <fullName evidence="3">Reverse transcriptase domain-containing protein</fullName>
    </recommendedName>
</protein>
<evidence type="ECO:0000313" key="1">
    <source>
        <dbReference type="EMBL" id="VDK87026.1"/>
    </source>
</evidence>